<keyword evidence="3" id="KW-0964">Secreted</keyword>
<keyword evidence="10" id="KW-1185">Reference proteome</keyword>
<feature type="domain" description="Gram-positive cocci surface proteins LPxTG" evidence="8">
    <location>
        <begin position="922"/>
        <end position="954"/>
    </location>
</feature>
<keyword evidence="5" id="KW-0572">Peptidoglycan-anchor</keyword>
<feature type="compositionally biased region" description="Polar residues" evidence="6">
    <location>
        <begin position="103"/>
        <end position="116"/>
    </location>
</feature>
<evidence type="ECO:0000256" key="4">
    <source>
        <dbReference type="ARBA" id="ARBA00022729"/>
    </source>
</evidence>
<keyword evidence="7" id="KW-1133">Transmembrane helix</keyword>
<evidence type="ECO:0000256" key="3">
    <source>
        <dbReference type="ARBA" id="ARBA00022525"/>
    </source>
</evidence>
<feature type="compositionally biased region" description="Acidic residues" evidence="6">
    <location>
        <begin position="79"/>
        <end position="88"/>
    </location>
</feature>
<dbReference type="PANTHER" id="PTHR10068:SF14">
    <property type="entry name" value="CELL WALL ADHESIN EAP1"/>
    <property type="match status" value="1"/>
</dbReference>
<evidence type="ECO:0000313" key="10">
    <source>
        <dbReference type="Proteomes" id="UP001234495"/>
    </source>
</evidence>
<feature type="region of interest" description="Disordered" evidence="6">
    <location>
        <begin position="723"/>
        <end position="916"/>
    </location>
</feature>
<dbReference type="RefSeq" id="WP_307343379.1">
    <property type="nucleotide sequence ID" value="NZ_JAUSUD010000015.1"/>
</dbReference>
<feature type="compositionally biased region" description="Low complexity" evidence="6">
    <location>
        <begin position="797"/>
        <end position="818"/>
    </location>
</feature>
<organism evidence="9 10">
    <name type="scientific">Metabacillus malikii</name>
    <dbReference type="NCBI Taxonomy" id="1504265"/>
    <lineage>
        <taxon>Bacteria</taxon>
        <taxon>Bacillati</taxon>
        <taxon>Bacillota</taxon>
        <taxon>Bacilli</taxon>
        <taxon>Bacillales</taxon>
        <taxon>Bacillaceae</taxon>
        <taxon>Metabacillus</taxon>
    </lineage>
</organism>
<name>A0ABT9ZHP6_9BACI</name>
<feature type="compositionally biased region" description="Acidic residues" evidence="6">
    <location>
        <begin position="61"/>
        <end position="70"/>
    </location>
</feature>
<dbReference type="Pfam" id="PF00746">
    <property type="entry name" value="Gram_pos_anchor"/>
    <property type="match status" value="1"/>
</dbReference>
<evidence type="ECO:0000259" key="8">
    <source>
        <dbReference type="Pfam" id="PF00746"/>
    </source>
</evidence>
<dbReference type="NCBIfam" id="TIGR01167">
    <property type="entry name" value="LPXTG_anchor"/>
    <property type="match status" value="1"/>
</dbReference>
<evidence type="ECO:0000256" key="7">
    <source>
        <dbReference type="SAM" id="Phobius"/>
    </source>
</evidence>
<dbReference type="EMBL" id="JAUSUD010000015">
    <property type="protein sequence ID" value="MDQ0231804.1"/>
    <property type="molecule type" value="Genomic_DNA"/>
</dbReference>
<keyword evidence="7" id="KW-0812">Transmembrane</keyword>
<dbReference type="PANTHER" id="PTHR10068">
    <property type="entry name" value="BONE MARROW PROTEOGLYCAN"/>
    <property type="match status" value="1"/>
</dbReference>
<dbReference type="InterPro" id="IPR019931">
    <property type="entry name" value="LPXTG_anchor"/>
</dbReference>
<feature type="transmembrane region" description="Helical" evidence="7">
    <location>
        <begin position="930"/>
        <end position="950"/>
    </location>
</feature>
<dbReference type="Proteomes" id="UP001234495">
    <property type="component" value="Unassembled WGS sequence"/>
</dbReference>
<reference evidence="9 10" key="1">
    <citation type="submission" date="2023-07" db="EMBL/GenBank/DDBJ databases">
        <title>Genomic Encyclopedia of Type Strains, Phase IV (KMG-IV): sequencing the most valuable type-strain genomes for metagenomic binning, comparative biology and taxonomic classification.</title>
        <authorList>
            <person name="Goeker M."/>
        </authorList>
    </citation>
    <scope>NUCLEOTIDE SEQUENCE [LARGE SCALE GENOMIC DNA]</scope>
    <source>
        <strain evidence="9 10">DSM 29005</strain>
    </source>
</reference>
<keyword evidence="4" id="KW-0732">Signal</keyword>
<evidence type="ECO:0000256" key="2">
    <source>
        <dbReference type="ARBA" id="ARBA00022512"/>
    </source>
</evidence>
<proteinExistence type="predicted"/>
<keyword evidence="7" id="KW-0472">Membrane</keyword>
<gene>
    <name evidence="9" type="ORF">J2S19_003089</name>
</gene>
<evidence type="ECO:0000256" key="6">
    <source>
        <dbReference type="SAM" id="MobiDB-lite"/>
    </source>
</evidence>
<sequence length="958" mass="103521">MRKKFNSKLLSVFTAMLLIFGLLNPSFVYGAEVPEANVDGGASEKANSEIEDNLEQKETEVQQELEEQPIIDEANGNQQEDENGEDASAEVIENKVTVEAESESSQTNEEVKTTESNQEESNPDPQTSNKPTTEVEPEKVEEQEVNVAEKEVAKQATNDVDSVKSVTLSGNFFSPNGDGKHDTVGLSVNLGAQTTFGVYIGDLTKDKVIGQLVDISTYQTGDHSFTIDGFYTPLEGGEKQKLPESIYRIILIDETGSKVLGASDELFVKTTATDFEINPIADPVKQQEYEVTGNVNDQLVELNKKMNELGGRFKVDDLMDASYTLTRPNGNKVENDVFITEDGTFTFRLYYLTTGEHTLTVRMNDGLGNKGAEKTITFNVEFEAPKASTVITHAELEGNVLSNENSSTKLNMDLKEKVTVTGVIFDALDPNGGDFNNGTIGSYVEWAKFPYGPGKIDFNVSLAYRPWVWFGDPFLPSLHESIYTIQLGASSDEVSYDDTVDVGPLFVKKSPSKIEVNQVDETIEQSTYEITGKIVDKFVEWGPSVKQIYGINYDVNDYLYVPYELTSHMDNETTNTELAKLNQDGTFTIPLKNLQTGDYTLTINARDKGAGSNTVEQVHFTVDNDSGPSEPEEPKEFNVILTPSTTEATDGSVSISVATDSDANIVALKWLAGNKTVEEFANEGNEIDLNTNAFSVEKNGTYTIYALNADGVSAVTVITIENINEPNDPSEPGDPTEPGDPSEPGNPTEPGDPSEPGDPTEPGDPNEPGNPTEPIDPSEPGDPTEPGDPSEPGDPTEPGNPSEPGDPNEPGNPTEPGNPSDPGNPTEPGDPNEPGNPTEPVDPSEPGDPTEPGDPSEPGDPTEPGDPSEPGDPTEPGNPNEPGNPTEPGKSDSDKPSNDNQPNKIERENKPVTVTPVSGNILPETATQSFNILAIGALIMMVGLSIIFVYRRKQSVTK</sequence>
<evidence type="ECO:0000256" key="1">
    <source>
        <dbReference type="ARBA" id="ARBA00004168"/>
    </source>
</evidence>
<keyword evidence="2" id="KW-0134">Cell wall</keyword>
<protein>
    <submittedName>
        <fullName evidence="9">LPXTG-motif cell wall-anchored protein</fullName>
    </submittedName>
</protein>
<evidence type="ECO:0000256" key="5">
    <source>
        <dbReference type="ARBA" id="ARBA00023088"/>
    </source>
</evidence>
<feature type="region of interest" description="Disordered" evidence="6">
    <location>
        <begin position="39"/>
        <end position="146"/>
    </location>
</feature>
<feature type="compositionally biased region" description="Low complexity" evidence="6">
    <location>
        <begin position="874"/>
        <end position="888"/>
    </location>
</feature>
<comment type="subcellular location">
    <subcellularLocation>
        <location evidence="1">Secreted</location>
        <location evidence="1">Cell wall</location>
        <topology evidence="1">Peptidoglycan-anchor</topology>
    </subcellularLocation>
</comment>
<evidence type="ECO:0000313" key="9">
    <source>
        <dbReference type="EMBL" id="MDQ0231804.1"/>
    </source>
</evidence>
<feature type="compositionally biased region" description="Basic and acidic residues" evidence="6">
    <location>
        <begin position="136"/>
        <end position="146"/>
    </location>
</feature>
<comment type="caution">
    <text evidence="9">The sequence shown here is derived from an EMBL/GenBank/DDBJ whole genome shotgun (WGS) entry which is preliminary data.</text>
</comment>
<accession>A0ABT9ZHP6</accession>